<name>A0A9W7G5T3_9STRA</name>
<dbReference type="SUPFAM" id="SSF53474">
    <property type="entry name" value="alpha/beta-Hydrolases"/>
    <property type="match status" value="1"/>
</dbReference>
<gene>
    <name evidence="2" type="ORF">TrCOL_g3076</name>
</gene>
<dbReference type="InterPro" id="IPR009199">
    <property type="entry name" value="PhoPQ-act_pathogen-rel_PqaA"/>
</dbReference>
<dbReference type="OrthoDB" id="2020799at2759"/>
<dbReference type="AlphaFoldDB" id="A0A9W7G5T3"/>
<reference evidence="3" key="1">
    <citation type="journal article" date="2023" name="Commun. Biol.">
        <title>Genome analysis of Parmales, the sister group of diatoms, reveals the evolutionary specialization of diatoms from phago-mixotrophs to photoautotrophs.</title>
        <authorList>
            <person name="Ban H."/>
            <person name="Sato S."/>
            <person name="Yoshikawa S."/>
            <person name="Yamada K."/>
            <person name="Nakamura Y."/>
            <person name="Ichinomiya M."/>
            <person name="Sato N."/>
            <person name="Blanc-Mathieu R."/>
            <person name="Endo H."/>
            <person name="Kuwata A."/>
            <person name="Ogata H."/>
        </authorList>
    </citation>
    <scope>NUCLEOTIDE SEQUENCE [LARGE SCALE GENOMIC DNA]</scope>
</reference>
<proteinExistence type="predicted"/>
<dbReference type="InterPro" id="IPR029058">
    <property type="entry name" value="AB_hydrolase_fold"/>
</dbReference>
<accession>A0A9W7G5T3</accession>
<dbReference type="PANTHER" id="PTHR31497">
    <property type="entry name" value="AUTOCRINE PROLIFERATION REPRESSOR PROTEIN A"/>
    <property type="match status" value="1"/>
</dbReference>
<dbReference type="Gene3D" id="3.40.50.1820">
    <property type="entry name" value="alpha/beta hydrolase"/>
    <property type="match status" value="1"/>
</dbReference>
<protein>
    <recommendedName>
        <fullName evidence="4">PhoPQ-activated pathogenicity-related protein</fullName>
    </recommendedName>
</protein>
<feature type="chain" id="PRO_5040931970" description="PhoPQ-activated pathogenicity-related protein" evidence="1">
    <location>
        <begin position="17"/>
        <end position="511"/>
    </location>
</feature>
<keyword evidence="1" id="KW-0732">Signal</keyword>
<dbReference type="Pfam" id="PF10142">
    <property type="entry name" value="PhoPQ_related"/>
    <property type="match status" value="1"/>
</dbReference>
<keyword evidence="3" id="KW-1185">Reference proteome</keyword>
<evidence type="ECO:0000256" key="1">
    <source>
        <dbReference type="SAM" id="SignalP"/>
    </source>
</evidence>
<evidence type="ECO:0000313" key="3">
    <source>
        <dbReference type="Proteomes" id="UP001165065"/>
    </source>
</evidence>
<feature type="signal peptide" evidence="1">
    <location>
        <begin position="1"/>
        <end position="16"/>
    </location>
</feature>
<comment type="caution">
    <text evidence="2">The sequence shown here is derived from an EMBL/GenBank/DDBJ whole genome shotgun (WGS) entry which is preliminary data.</text>
</comment>
<dbReference type="EMBL" id="BRYA01000854">
    <property type="protein sequence ID" value="GMI34258.1"/>
    <property type="molecule type" value="Genomic_DNA"/>
</dbReference>
<evidence type="ECO:0008006" key="4">
    <source>
        <dbReference type="Google" id="ProtNLM"/>
    </source>
</evidence>
<organism evidence="2 3">
    <name type="scientific">Triparma columacea</name>
    <dbReference type="NCBI Taxonomy" id="722753"/>
    <lineage>
        <taxon>Eukaryota</taxon>
        <taxon>Sar</taxon>
        <taxon>Stramenopiles</taxon>
        <taxon>Ochrophyta</taxon>
        <taxon>Bolidophyceae</taxon>
        <taxon>Parmales</taxon>
        <taxon>Triparmaceae</taxon>
        <taxon>Triparma</taxon>
    </lineage>
</organism>
<dbReference type="Proteomes" id="UP001165065">
    <property type="component" value="Unassembled WGS sequence"/>
</dbReference>
<dbReference type="PANTHER" id="PTHR31497:SF0">
    <property type="entry name" value="AUTOCRINE PROLIFERATION REPRESSOR PROTEIN A"/>
    <property type="match status" value="1"/>
</dbReference>
<evidence type="ECO:0000313" key="2">
    <source>
        <dbReference type="EMBL" id="GMI34258.1"/>
    </source>
</evidence>
<sequence length="511" mass="57703">MFLVFFFLAIIASVASTALDDYVWTPDPTYEWTDLNQPISGTSPSGVSWTGHILNVTSQQWLTPDDVDRSIWFHYLVVIIPENLNKDWDANATLYVTGGSNTSPLPTEKDEDIRVASALATGSGTITGAFFQVPNEHVVFTEDVEQMSRTEDAIIAYTWDHFLRHPDQPEWLVRLPMVKSVLRAMDAMTEFVESQDIGFTAEFYTVAGASKRGWTTWLMGAVDPDRVKAIVPIVLDAINFVKFSHHQWQSYGGFSFALEDYAHMNITVRFDDPNMVELQKIEDPYFYFDRLTMPKLVVNAVGDEFQQPDDTKNWWSDLPEPKHFLMVPNAEHSLATGIFEVVPAIGTWITKLLAKEEVPNFTWDIDKDSGDITVDLSGIAGVKKVEKFYGLSVNDIRRDFRFVNIDDPCPMGLSKDGTCLNLRSFWKSEELQPTGGGVYVASHEAPRDGRWAAFMIQVTFEKDEEEEEGNVGGFIPVAKRGELVFTTEVSVVPDVMPYDDCYMETCEPNLV</sequence>